<proteinExistence type="predicted"/>
<gene>
    <name evidence="3" type="ORF">QO033_02125</name>
</gene>
<feature type="chain" id="PRO_5046469673" description="EF-hand domain-containing protein" evidence="1">
    <location>
        <begin position="25"/>
        <end position="83"/>
    </location>
</feature>
<feature type="signal peptide" evidence="1">
    <location>
        <begin position="1"/>
        <end position="24"/>
    </location>
</feature>
<reference evidence="3 4" key="1">
    <citation type="submission" date="2023-05" db="EMBL/GenBank/DDBJ databases">
        <title>Pseudodonghicola sp. nov.</title>
        <authorList>
            <person name="Huang J."/>
        </authorList>
    </citation>
    <scope>NUCLEOTIDE SEQUENCE [LARGE SCALE GENOMIC DNA]</scope>
    <source>
        <strain evidence="3 4">IC7</strain>
    </source>
</reference>
<dbReference type="RefSeq" id="WP_284479265.1">
    <property type="nucleotide sequence ID" value="NZ_JASNJD010000001.1"/>
</dbReference>
<keyword evidence="4" id="KW-1185">Reference proteome</keyword>
<organism evidence="3 4">
    <name type="scientific">Pseudodonghicola flavimaris</name>
    <dbReference type="NCBI Taxonomy" id="3050036"/>
    <lineage>
        <taxon>Bacteria</taxon>
        <taxon>Pseudomonadati</taxon>
        <taxon>Pseudomonadota</taxon>
        <taxon>Alphaproteobacteria</taxon>
        <taxon>Rhodobacterales</taxon>
        <taxon>Paracoccaceae</taxon>
        <taxon>Pseudodonghicola</taxon>
    </lineage>
</organism>
<dbReference type="EMBL" id="JASNJD010000001">
    <property type="protein sequence ID" value="MDK3016453.1"/>
    <property type="molecule type" value="Genomic_DNA"/>
</dbReference>
<dbReference type="Gene3D" id="1.10.238.10">
    <property type="entry name" value="EF-hand"/>
    <property type="match status" value="1"/>
</dbReference>
<comment type="caution">
    <text evidence="3">The sequence shown here is derived from an EMBL/GenBank/DDBJ whole genome shotgun (WGS) entry which is preliminary data.</text>
</comment>
<sequence length="83" mass="8307">MRMTMPLRAAALVCLLALPGMAAAAGPADTNGDGVLDLAEVQVVAPQITAEVFLELDANADGTLDAEEVAAARRAGLFTPAGG</sequence>
<evidence type="ECO:0000256" key="1">
    <source>
        <dbReference type="SAM" id="SignalP"/>
    </source>
</evidence>
<dbReference type="InterPro" id="IPR018247">
    <property type="entry name" value="EF_Hand_1_Ca_BS"/>
</dbReference>
<dbReference type="Proteomes" id="UP001243757">
    <property type="component" value="Unassembled WGS sequence"/>
</dbReference>
<evidence type="ECO:0000313" key="4">
    <source>
        <dbReference type="Proteomes" id="UP001243757"/>
    </source>
</evidence>
<dbReference type="InterPro" id="IPR011992">
    <property type="entry name" value="EF-hand-dom_pair"/>
</dbReference>
<keyword evidence="1" id="KW-0732">Signal</keyword>
<dbReference type="InterPro" id="IPR002048">
    <property type="entry name" value="EF_hand_dom"/>
</dbReference>
<dbReference type="Pfam" id="PF13202">
    <property type="entry name" value="EF-hand_5"/>
    <property type="match status" value="2"/>
</dbReference>
<accession>A0ABT7EVS8</accession>
<evidence type="ECO:0000313" key="3">
    <source>
        <dbReference type="EMBL" id="MDK3016453.1"/>
    </source>
</evidence>
<protein>
    <recommendedName>
        <fullName evidence="2">EF-hand domain-containing protein</fullName>
    </recommendedName>
</protein>
<dbReference type="PROSITE" id="PS50222">
    <property type="entry name" value="EF_HAND_2"/>
    <property type="match status" value="1"/>
</dbReference>
<name>A0ABT7EVS8_9RHOB</name>
<feature type="domain" description="EF-hand" evidence="2">
    <location>
        <begin position="44"/>
        <end position="79"/>
    </location>
</feature>
<evidence type="ECO:0000259" key="2">
    <source>
        <dbReference type="PROSITE" id="PS50222"/>
    </source>
</evidence>
<dbReference type="SUPFAM" id="SSF47473">
    <property type="entry name" value="EF-hand"/>
    <property type="match status" value="1"/>
</dbReference>
<dbReference type="PROSITE" id="PS00018">
    <property type="entry name" value="EF_HAND_1"/>
    <property type="match status" value="1"/>
</dbReference>